<reference evidence="2 3" key="1">
    <citation type="submission" date="2018-12" db="EMBL/GenBank/DDBJ databases">
        <title>Cadmium resistance mechanism in endophytic bacteria Burkholderia cenocepacia YG-3.</title>
        <authorList>
            <person name="Zhang X."/>
            <person name="Wang X."/>
            <person name="Zhu Y."/>
        </authorList>
    </citation>
    <scope>NUCLEOTIDE SEQUENCE [LARGE SCALE GENOMIC DNA]</scope>
    <source>
        <strain evidence="2 3">YG-3</strain>
    </source>
</reference>
<protein>
    <submittedName>
        <fullName evidence="2">Uncharacterized protein</fullName>
    </submittedName>
</protein>
<feature type="region of interest" description="Disordered" evidence="1">
    <location>
        <begin position="23"/>
        <end position="71"/>
    </location>
</feature>
<evidence type="ECO:0000256" key="1">
    <source>
        <dbReference type="SAM" id="MobiDB-lite"/>
    </source>
</evidence>
<accession>A0A3Q9F1G0</accession>
<proteinExistence type="predicted"/>
<evidence type="ECO:0000313" key="2">
    <source>
        <dbReference type="EMBL" id="AZQ50439.1"/>
    </source>
</evidence>
<feature type="compositionally biased region" description="Basic and acidic residues" evidence="1">
    <location>
        <begin position="47"/>
        <end position="56"/>
    </location>
</feature>
<name>A0A3Q9F1G0_9BURK</name>
<gene>
    <name evidence="2" type="ORF">D5R55_05155</name>
</gene>
<sequence length="71" mass="8287">MLGKRRRSLDIIVIYHWCPAHARRGSGARRARPPDLQQYRQDVAGLPRDRALKHNESSSIPTRERRIRLSS</sequence>
<dbReference type="EMBL" id="CP034545">
    <property type="protein sequence ID" value="AZQ50439.1"/>
    <property type="molecule type" value="Genomic_DNA"/>
</dbReference>
<evidence type="ECO:0000313" key="3">
    <source>
        <dbReference type="Proteomes" id="UP000277191"/>
    </source>
</evidence>
<dbReference type="AlphaFoldDB" id="A0A3Q9F1G0"/>
<organism evidence="2 3">
    <name type="scientific">Burkholderia cenocepacia</name>
    <dbReference type="NCBI Taxonomy" id="95486"/>
    <lineage>
        <taxon>Bacteria</taxon>
        <taxon>Pseudomonadati</taxon>
        <taxon>Pseudomonadota</taxon>
        <taxon>Betaproteobacteria</taxon>
        <taxon>Burkholderiales</taxon>
        <taxon>Burkholderiaceae</taxon>
        <taxon>Burkholderia</taxon>
        <taxon>Burkholderia cepacia complex</taxon>
    </lineage>
</organism>
<dbReference type="Proteomes" id="UP000277191">
    <property type="component" value="Chromosome 1"/>
</dbReference>